<accession>A0A7W3LVY6</accession>
<dbReference type="Proteomes" id="UP000572680">
    <property type="component" value="Unassembled WGS sequence"/>
</dbReference>
<dbReference type="InterPro" id="IPR032710">
    <property type="entry name" value="NTF2-like_dom_sf"/>
</dbReference>
<dbReference type="Gene3D" id="3.10.450.50">
    <property type="match status" value="1"/>
</dbReference>
<dbReference type="Pfam" id="PF13577">
    <property type="entry name" value="SnoaL_4"/>
    <property type="match status" value="1"/>
</dbReference>
<reference evidence="2 3" key="1">
    <citation type="submission" date="2020-08" db="EMBL/GenBank/DDBJ databases">
        <title>Genomic Encyclopedia of Type Strains, Phase IV (KMG-IV): sequencing the most valuable type-strain genomes for metagenomic binning, comparative biology and taxonomic classification.</title>
        <authorList>
            <person name="Goeker M."/>
        </authorList>
    </citation>
    <scope>NUCLEOTIDE SEQUENCE [LARGE SCALE GENOMIC DNA]</scope>
    <source>
        <strain evidence="2 3">DSM 44197</strain>
    </source>
</reference>
<dbReference type="AlphaFoldDB" id="A0A7W3LVY6"/>
<evidence type="ECO:0000259" key="1">
    <source>
        <dbReference type="Pfam" id="PF13577"/>
    </source>
</evidence>
<comment type="caution">
    <text evidence="2">The sequence shown here is derived from an EMBL/GenBank/DDBJ whole genome shotgun (WGS) entry which is preliminary data.</text>
</comment>
<organism evidence="2 3">
    <name type="scientific">Actinomadura namibiensis</name>
    <dbReference type="NCBI Taxonomy" id="182080"/>
    <lineage>
        <taxon>Bacteria</taxon>
        <taxon>Bacillati</taxon>
        <taxon>Actinomycetota</taxon>
        <taxon>Actinomycetes</taxon>
        <taxon>Streptosporangiales</taxon>
        <taxon>Thermomonosporaceae</taxon>
        <taxon>Actinomadura</taxon>
    </lineage>
</organism>
<evidence type="ECO:0000313" key="3">
    <source>
        <dbReference type="Proteomes" id="UP000572680"/>
    </source>
</evidence>
<sequence length="144" mass="16472">MSDGKVRSALRDLVHRYASGLDRRRPEVVAGLFTEDGELVVHERDAPPRVYRGRAEIAEATTALDRFAVTHHLVGNHLPDLTRDPPTAETYCDARHVYETPRGPRVFVMVARYLDTFARDGDAWLFASRHIHVDWTEDRPLVQE</sequence>
<dbReference type="RefSeq" id="WP_182847295.1">
    <property type="nucleotide sequence ID" value="NZ_BAAALP010000002.1"/>
</dbReference>
<dbReference type="InterPro" id="IPR037401">
    <property type="entry name" value="SnoaL-like"/>
</dbReference>
<proteinExistence type="predicted"/>
<gene>
    <name evidence="2" type="ORF">HNR61_006972</name>
</gene>
<dbReference type="CDD" id="cd00531">
    <property type="entry name" value="NTF2_like"/>
    <property type="match status" value="1"/>
</dbReference>
<dbReference type="EMBL" id="JACJIA010000011">
    <property type="protein sequence ID" value="MBA8955298.1"/>
    <property type="molecule type" value="Genomic_DNA"/>
</dbReference>
<protein>
    <recommendedName>
        <fullName evidence="1">SnoaL-like domain-containing protein</fullName>
    </recommendedName>
</protein>
<dbReference type="SUPFAM" id="SSF54427">
    <property type="entry name" value="NTF2-like"/>
    <property type="match status" value="1"/>
</dbReference>
<name>A0A7W3LVY6_ACTNM</name>
<keyword evidence="3" id="KW-1185">Reference proteome</keyword>
<feature type="domain" description="SnoaL-like" evidence="1">
    <location>
        <begin position="7"/>
        <end position="130"/>
    </location>
</feature>
<evidence type="ECO:0000313" key="2">
    <source>
        <dbReference type="EMBL" id="MBA8955298.1"/>
    </source>
</evidence>